<reference evidence="6 10" key="3">
    <citation type="journal article" date="2018" name="Emerg. Microbes Infect.">
        <title>Phenotypic and molecular analysis of nontypeable Group B streptococci: identification of cps2a and hybrid cps2a/cps5 Group B streptococcal capsule gene clusters.</title>
        <authorList>
            <person name="Alhhazmi A."/>
            <person name="Tyrrell G.J."/>
        </authorList>
    </citation>
    <scope>NUCLEOTIDE SEQUENCE [LARGE SCALE GENOMIC DNA]</scope>
    <source>
        <strain evidence="6 10">PLGBS17</strain>
    </source>
</reference>
<dbReference type="Pfam" id="PF02645">
    <property type="entry name" value="DegV"/>
    <property type="match status" value="1"/>
</dbReference>
<dbReference type="GeneID" id="66885187"/>
<name>A0A076Z2W4_STRAG</name>
<evidence type="ECO:0000313" key="6">
    <source>
        <dbReference type="EMBL" id="RDY77399.1"/>
    </source>
</evidence>
<dbReference type="SUPFAM" id="SSF82549">
    <property type="entry name" value="DAK1/DegV-like"/>
    <property type="match status" value="1"/>
</dbReference>
<dbReference type="KEGG" id="sagg:EN73_01320"/>
<evidence type="ECO:0000313" key="11">
    <source>
        <dbReference type="Proteomes" id="UP000268870"/>
    </source>
</evidence>
<dbReference type="EMBL" id="QHGZ01000227">
    <property type="protein sequence ID" value="RDY77399.1"/>
    <property type="molecule type" value="Genomic_DNA"/>
</dbReference>
<reference evidence="3 8" key="1">
    <citation type="journal article" date="2015" name="PLoS ONE">
        <title>Genomic analysis reveals the molecular basis for capsule loss in the group B streptococcus population.</title>
        <authorList>
            <consortium name="DEVANI Consortium"/>
            <person name="Rosini R."/>
            <person name="Campisi E."/>
            <person name="De Chiara M."/>
            <person name="Tettelin H."/>
            <person name="Rinaudo D."/>
            <person name="Toniolo C."/>
            <person name="Metruccio M."/>
            <person name="Guidotti S."/>
            <person name="Sorensen U.B."/>
            <person name="Kilian M."/>
            <person name="Ramirez M."/>
            <person name="Janulczyk R."/>
            <person name="Donati C."/>
            <person name="Grandi G."/>
            <person name="Margarit I."/>
        </authorList>
    </citation>
    <scope>NUCLEOTIDE SEQUENCE [LARGE SCALE GENOMIC DNA]</scope>
    <source>
        <strain evidence="3 8">ES-PW-063</strain>
    </source>
</reference>
<dbReference type="Proteomes" id="UP001230629">
    <property type="component" value="Unassembled WGS sequence"/>
</dbReference>
<dbReference type="Gene3D" id="3.40.50.10440">
    <property type="entry name" value="Dihydroxyacetone kinase, domain 1"/>
    <property type="match status" value="1"/>
</dbReference>
<sequence length="286" mass="31469">MTFKILTDSTSDLDEKWAQEHNVDIIGLTIELDGKTYETVGDEKITSDFLLERMQEGAKPTTSQINVGQFEEVFSTYAENDHALLYLALSSHLSGTYQSATIAREMVLDKYPDAQIEIVDTMAASCGEGVLAMLATKERQEGKSLEEVKQKIESLLPKLNTYFLVDDLNHLMRSGRLSKGAAIIGSVAKIKPLLKLDSEGKLVPFAKTRGRKKGIKEIVTQATKTLSYSTLIIAYSGEKDSAQVMKEQLLADERIEEVIIRPLGPVISAHVGSGALALFSLGEENR</sequence>
<dbReference type="Proteomes" id="UP000093122">
    <property type="component" value="Unassembled WGS sequence"/>
</dbReference>
<dbReference type="Proteomes" id="UP000256718">
    <property type="component" value="Unassembled WGS sequence"/>
</dbReference>
<dbReference type="PANTHER" id="PTHR33434">
    <property type="entry name" value="DEGV DOMAIN-CONTAINING PROTEIN DR_1986-RELATED"/>
    <property type="match status" value="1"/>
</dbReference>
<dbReference type="Proteomes" id="UP000268870">
    <property type="component" value="Chromosome"/>
</dbReference>
<evidence type="ECO:0000313" key="9">
    <source>
        <dbReference type="Proteomes" id="UP000093122"/>
    </source>
</evidence>
<dbReference type="GO" id="GO:0032259">
    <property type="term" value="P:methylation"/>
    <property type="evidence" value="ECO:0007669"/>
    <property type="project" value="UniProtKB-KW"/>
</dbReference>
<dbReference type="GO" id="GO:0008289">
    <property type="term" value="F:lipid binding"/>
    <property type="evidence" value="ECO:0007669"/>
    <property type="project" value="UniProtKB-KW"/>
</dbReference>
<dbReference type="EMBL" id="MAWT01000001">
    <property type="protein sequence ID" value="OCM72821.1"/>
    <property type="molecule type" value="Genomic_DNA"/>
</dbReference>
<dbReference type="AlphaFoldDB" id="A0A076Z2W4"/>
<evidence type="ECO:0000313" key="8">
    <source>
        <dbReference type="Proteomes" id="UP000035174"/>
    </source>
</evidence>
<comment type="function">
    <text evidence="1">May bind long-chain fatty acids, such as palmitate, and may play a role in lipid transport or fatty acid metabolism.</text>
</comment>
<reference evidence="7 11" key="4">
    <citation type="submission" date="2018-12" db="EMBL/GenBank/DDBJ databases">
        <authorList>
            <consortium name="Pathogen Informatics"/>
        </authorList>
    </citation>
    <scope>NUCLEOTIDE SEQUENCE [LARGE SCALE GENOMIC DNA]</scope>
    <source>
        <strain evidence="7 11">NCTC8184</strain>
    </source>
</reference>
<evidence type="ECO:0000313" key="4">
    <source>
        <dbReference type="EMBL" id="MDK6899862.1"/>
    </source>
</evidence>
<dbReference type="OMA" id="KRDAGMP"/>
<dbReference type="InterPro" id="IPR003797">
    <property type="entry name" value="DegV"/>
</dbReference>
<keyword evidence="3" id="KW-0808">Transferase</keyword>
<dbReference type="NCBIfam" id="TIGR00762">
    <property type="entry name" value="DegV"/>
    <property type="match status" value="1"/>
</dbReference>
<dbReference type="Gene3D" id="3.30.1180.10">
    <property type="match status" value="1"/>
</dbReference>
<dbReference type="GO" id="GO:0008168">
    <property type="term" value="F:methyltransferase activity"/>
    <property type="evidence" value="ECO:0007669"/>
    <property type="project" value="UniProtKB-KW"/>
</dbReference>
<evidence type="ECO:0000256" key="2">
    <source>
        <dbReference type="ARBA" id="ARBA00023121"/>
    </source>
</evidence>
<reference evidence="5 9" key="2">
    <citation type="journal article" date="2016" name="Sci. Rep.">
        <title>Serotype IV Streptococcus agalactiae ST-452 has arisen from large genomic recombination events between CC23 and the hypervirulent CC17 lineages.</title>
        <authorList>
            <person name="Campisi E."/>
            <person name="Rinaudo C.D."/>
            <person name="Donati C."/>
            <person name="Barucco M."/>
            <person name="Torricelli G."/>
            <person name="Edwards M.S."/>
            <person name="Baker C.J."/>
            <person name="Margarit I."/>
            <person name="Rosini R."/>
        </authorList>
    </citation>
    <scope>NUCLEOTIDE SEQUENCE [LARGE SCALE GENOMIC DNA]</scope>
    <source>
        <strain evidence="5 9">CZ-PW-140</strain>
    </source>
</reference>
<dbReference type="KEGG" id="sage:EN72_01355"/>
<dbReference type="PANTHER" id="PTHR33434:SF3">
    <property type="entry name" value="DEGV DOMAIN-CONTAINING PROTEIN YITS"/>
    <property type="match status" value="1"/>
</dbReference>
<evidence type="ECO:0000313" key="3">
    <source>
        <dbReference type="EMBL" id="KLJ30454.1"/>
    </source>
</evidence>
<dbReference type="EMBL" id="JASOIH010000008">
    <property type="protein sequence ID" value="MDK6899862.1"/>
    <property type="molecule type" value="Genomic_DNA"/>
</dbReference>
<evidence type="ECO:0000313" key="5">
    <source>
        <dbReference type="EMBL" id="OCM72821.1"/>
    </source>
</evidence>
<dbReference type="Gene3D" id="2.20.28.50">
    <property type="entry name" value="degv family protein"/>
    <property type="match status" value="1"/>
</dbReference>
<dbReference type="InterPro" id="IPR050270">
    <property type="entry name" value="DegV_domain_contain"/>
</dbReference>
<dbReference type="PROSITE" id="PS51482">
    <property type="entry name" value="DEGV"/>
    <property type="match status" value="1"/>
</dbReference>
<keyword evidence="2" id="KW-0446">Lipid-binding</keyword>
<reference evidence="4" key="5">
    <citation type="submission" date="2023-05" db="EMBL/GenBank/DDBJ databases">
        <title>Cataloging the Phylogenetic Diversity of Human Bladder Bacteria.</title>
        <authorList>
            <person name="Du J."/>
        </authorList>
    </citation>
    <scope>NUCLEOTIDE SEQUENCE</scope>
    <source>
        <strain evidence="4">UMB8703</strain>
    </source>
</reference>
<dbReference type="InterPro" id="IPR043168">
    <property type="entry name" value="DegV_C"/>
</dbReference>
<dbReference type="EMBL" id="LR134265">
    <property type="protein sequence ID" value="VED66188.1"/>
    <property type="molecule type" value="Genomic_DNA"/>
</dbReference>
<dbReference type="Proteomes" id="UP000035174">
    <property type="component" value="Unassembled WGS sequence"/>
</dbReference>
<dbReference type="EMBL" id="LCVB01000015">
    <property type="protein sequence ID" value="KLJ30454.1"/>
    <property type="molecule type" value="Genomic_DNA"/>
</dbReference>
<organism evidence="5 9">
    <name type="scientific">Streptococcus agalactiae</name>
    <dbReference type="NCBI Taxonomy" id="1311"/>
    <lineage>
        <taxon>Bacteria</taxon>
        <taxon>Bacillati</taxon>
        <taxon>Bacillota</taxon>
        <taxon>Bacilli</taxon>
        <taxon>Lactobacillales</taxon>
        <taxon>Streptococcaceae</taxon>
        <taxon>Streptococcus</taxon>
    </lineage>
</organism>
<protein>
    <submittedName>
        <fullName evidence="3 4">DegV family protein</fullName>
    </submittedName>
    <submittedName>
        <fullName evidence="5">Fatty acid-binding protein DegV</fullName>
    </submittedName>
</protein>
<proteinExistence type="predicted"/>
<gene>
    <name evidence="5" type="ORF">AX245_02270</name>
    <name evidence="6" type="ORF">C4618_11560</name>
    <name evidence="7" type="ORF">NCTC8184_02291</name>
    <name evidence="4" type="ORF">QP229_07640</name>
    <name evidence="3" type="ORF">WA45_02585</name>
</gene>
<evidence type="ECO:0000313" key="10">
    <source>
        <dbReference type="Proteomes" id="UP000256718"/>
    </source>
</evidence>
<keyword evidence="3" id="KW-0489">Methyltransferase</keyword>
<accession>A0A076Z2W4</accession>
<evidence type="ECO:0000313" key="7">
    <source>
        <dbReference type="EMBL" id="VED66188.1"/>
    </source>
</evidence>
<evidence type="ECO:0000256" key="1">
    <source>
        <dbReference type="ARBA" id="ARBA00003238"/>
    </source>
</evidence>
<dbReference type="RefSeq" id="WP_000143135.1">
    <property type="nucleotide sequence ID" value="NZ_AP018935.1"/>
</dbReference>